<dbReference type="GO" id="GO:0016020">
    <property type="term" value="C:membrane"/>
    <property type="evidence" value="ECO:0007669"/>
    <property type="project" value="UniProtKB-SubCell"/>
</dbReference>
<protein>
    <recommendedName>
        <fullName evidence="13">Cytochrome P450</fullName>
    </recommendedName>
</protein>
<keyword evidence="10" id="KW-0472">Membrane</keyword>
<dbReference type="InterPro" id="IPR036396">
    <property type="entry name" value="Cyt_P450_sf"/>
</dbReference>
<keyword evidence="7" id="KW-0560">Oxidoreductase</keyword>
<evidence type="ECO:0000256" key="3">
    <source>
        <dbReference type="ARBA" id="ARBA00022617"/>
    </source>
</evidence>
<sequence>MADKYASIFTSKMRVHRSLIISSWKLAKECFTTNDKIFANRPDFLAAELMGYNSAMFGFGPYGQYWRQMRKITTLELLSNYRQILSILLQVSTGNKAVRLV</sequence>
<evidence type="ECO:0000313" key="12">
    <source>
        <dbReference type="Proteomes" id="UP000008311"/>
    </source>
</evidence>
<dbReference type="GO" id="GO:0016705">
    <property type="term" value="F:oxidoreductase activity, acting on paired donors, with incorporation or reduction of molecular oxygen"/>
    <property type="evidence" value="ECO:0007669"/>
    <property type="project" value="InterPro"/>
</dbReference>
<dbReference type="eggNOG" id="KOG0156">
    <property type="taxonomic scope" value="Eukaryota"/>
</dbReference>
<evidence type="ECO:0000256" key="10">
    <source>
        <dbReference type="ARBA" id="ARBA00023136"/>
    </source>
</evidence>
<evidence type="ECO:0000256" key="1">
    <source>
        <dbReference type="ARBA" id="ARBA00001971"/>
    </source>
</evidence>
<dbReference type="GO" id="GO:0020037">
    <property type="term" value="F:heme binding"/>
    <property type="evidence" value="ECO:0007669"/>
    <property type="project" value="InterPro"/>
</dbReference>
<evidence type="ECO:0000256" key="4">
    <source>
        <dbReference type="ARBA" id="ARBA00022692"/>
    </source>
</evidence>
<keyword evidence="8" id="KW-0408">Iron</keyword>
<dbReference type="Pfam" id="PF00067">
    <property type="entry name" value="p450"/>
    <property type="match status" value="1"/>
</dbReference>
<reference evidence="12" key="1">
    <citation type="journal article" date="2010" name="Nat. Biotechnol.">
        <title>Draft genome sequence of the oilseed species Ricinus communis.</title>
        <authorList>
            <person name="Chan A.P."/>
            <person name="Crabtree J."/>
            <person name="Zhao Q."/>
            <person name="Lorenzi H."/>
            <person name="Orvis J."/>
            <person name="Puiu D."/>
            <person name="Melake-Berhan A."/>
            <person name="Jones K.M."/>
            <person name="Redman J."/>
            <person name="Chen G."/>
            <person name="Cahoon E.B."/>
            <person name="Gedil M."/>
            <person name="Stanke M."/>
            <person name="Haas B.J."/>
            <person name="Wortman J.R."/>
            <person name="Fraser-Liggett C.M."/>
            <person name="Ravel J."/>
            <person name="Rabinowicz P.D."/>
        </authorList>
    </citation>
    <scope>NUCLEOTIDE SEQUENCE [LARGE SCALE GENOMIC DNA]</scope>
    <source>
        <strain evidence="12">cv. Hale</strain>
    </source>
</reference>
<evidence type="ECO:0000256" key="6">
    <source>
        <dbReference type="ARBA" id="ARBA00022989"/>
    </source>
</evidence>
<keyword evidence="3" id="KW-0349">Heme</keyword>
<dbReference type="SUPFAM" id="SSF48264">
    <property type="entry name" value="Cytochrome P450"/>
    <property type="match status" value="1"/>
</dbReference>
<organism evidence="11 12">
    <name type="scientific">Ricinus communis</name>
    <name type="common">Castor bean</name>
    <dbReference type="NCBI Taxonomy" id="3988"/>
    <lineage>
        <taxon>Eukaryota</taxon>
        <taxon>Viridiplantae</taxon>
        <taxon>Streptophyta</taxon>
        <taxon>Embryophyta</taxon>
        <taxon>Tracheophyta</taxon>
        <taxon>Spermatophyta</taxon>
        <taxon>Magnoliopsida</taxon>
        <taxon>eudicotyledons</taxon>
        <taxon>Gunneridae</taxon>
        <taxon>Pentapetalae</taxon>
        <taxon>rosids</taxon>
        <taxon>fabids</taxon>
        <taxon>Malpighiales</taxon>
        <taxon>Euphorbiaceae</taxon>
        <taxon>Acalyphoideae</taxon>
        <taxon>Acalypheae</taxon>
        <taxon>Ricinus</taxon>
    </lineage>
</organism>
<dbReference type="GO" id="GO:0005506">
    <property type="term" value="F:iron ion binding"/>
    <property type="evidence" value="ECO:0007669"/>
    <property type="project" value="InterPro"/>
</dbReference>
<evidence type="ECO:0000256" key="5">
    <source>
        <dbReference type="ARBA" id="ARBA00022723"/>
    </source>
</evidence>
<evidence type="ECO:0000256" key="7">
    <source>
        <dbReference type="ARBA" id="ARBA00023002"/>
    </source>
</evidence>
<comment type="subcellular location">
    <subcellularLocation>
        <location evidence="2">Membrane</location>
    </subcellularLocation>
</comment>
<keyword evidence="9" id="KW-0503">Monooxygenase</keyword>
<dbReference type="GO" id="GO:0004497">
    <property type="term" value="F:monooxygenase activity"/>
    <property type="evidence" value="ECO:0007669"/>
    <property type="project" value="UniProtKB-KW"/>
</dbReference>
<dbReference type="Gene3D" id="1.10.630.10">
    <property type="entry name" value="Cytochrome P450"/>
    <property type="match status" value="1"/>
</dbReference>
<accession>B9R7L6</accession>
<dbReference type="InterPro" id="IPR001128">
    <property type="entry name" value="Cyt_P450"/>
</dbReference>
<dbReference type="AlphaFoldDB" id="B9R7L6"/>
<keyword evidence="12" id="KW-1185">Reference proteome</keyword>
<evidence type="ECO:0000256" key="8">
    <source>
        <dbReference type="ARBA" id="ARBA00023004"/>
    </source>
</evidence>
<dbReference type="InterPro" id="IPR050651">
    <property type="entry name" value="Plant_Cytochrome_P450_Monoox"/>
</dbReference>
<gene>
    <name evidence="11" type="ORF">RCOM_1593070</name>
</gene>
<dbReference type="STRING" id="3988.B9R7L6"/>
<keyword evidence="6" id="KW-1133">Transmembrane helix</keyword>
<evidence type="ECO:0000313" key="11">
    <source>
        <dbReference type="EMBL" id="EEF52496.1"/>
    </source>
</evidence>
<evidence type="ECO:0008006" key="13">
    <source>
        <dbReference type="Google" id="ProtNLM"/>
    </source>
</evidence>
<comment type="cofactor">
    <cofactor evidence="1">
        <name>heme</name>
        <dbReference type="ChEBI" id="CHEBI:30413"/>
    </cofactor>
</comment>
<dbReference type="EMBL" id="EQ973772">
    <property type="protein sequence ID" value="EEF52496.1"/>
    <property type="molecule type" value="Genomic_DNA"/>
</dbReference>
<proteinExistence type="predicted"/>
<name>B9R7L6_RICCO</name>
<keyword evidence="4" id="KW-0812">Transmembrane</keyword>
<evidence type="ECO:0000256" key="2">
    <source>
        <dbReference type="ARBA" id="ARBA00004370"/>
    </source>
</evidence>
<keyword evidence="5" id="KW-0479">Metal-binding</keyword>
<dbReference type="PANTHER" id="PTHR47947">
    <property type="entry name" value="CYTOCHROME P450 82C3-RELATED"/>
    <property type="match status" value="1"/>
</dbReference>
<dbReference type="InParanoid" id="B9R7L6"/>
<dbReference type="PANTHER" id="PTHR47947:SF26">
    <property type="entry name" value="CYTOCHROME P450"/>
    <property type="match status" value="1"/>
</dbReference>
<dbReference type="Proteomes" id="UP000008311">
    <property type="component" value="Unassembled WGS sequence"/>
</dbReference>
<evidence type="ECO:0000256" key="9">
    <source>
        <dbReference type="ARBA" id="ARBA00023033"/>
    </source>
</evidence>